<evidence type="ECO:0000256" key="13">
    <source>
        <dbReference type="ARBA" id="ARBA00023027"/>
    </source>
</evidence>
<evidence type="ECO:0000256" key="11">
    <source>
        <dbReference type="ARBA" id="ARBA00022857"/>
    </source>
</evidence>
<feature type="domain" description="YjeF N-terminal" evidence="22">
    <location>
        <begin position="1"/>
        <end position="188"/>
    </location>
</feature>
<keyword evidence="8" id="KW-0479">Metal-binding</keyword>
<dbReference type="InterPro" id="IPR030677">
    <property type="entry name" value="Nnr"/>
</dbReference>
<dbReference type="GO" id="GO:0052856">
    <property type="term" value="F:NAD(P)HX epimerase activity"/>
    <property type="evidence" value="ECO:0007669"/>
    <property type="project" value="UniProtKB-EC"/>
</dbReference>
<feature type="domain" description="YjeF C-terminal" evidence="21">
    <location>
        <begin position="199"/>
        <end position="477"/>
    </location>
</feature>
<accession>A0A381XGA7</accession>
<dbReference type="SUPFAM" id="SSF64153">
    <property type="entry name" value="YjeF N-terminal domain-like"/>
    <property type="match status" value="1"/>
</dbReference>
<evidence type="ECO:0000256" key="6">
    <source>
        <dbReference type="ARBA" id="ARBA00012228"/>
    </source>
</evidence>
<dbReference type="InterPro" id="IPR036652">
    <property type="entry name" value="YjeF_N_dom_sf"/>
</dbReference>
<evidence type="ECO:0000256" key="7">
    <source>
        <dbReference type="ARBA" id="ARBA00013129"/>
    </source>
</evidence>
<dbReference type="PANTHER" id="PTHR12592:SF0">
    <property type="entry name" value="ATP-DEPENDENT (S)-NAD(P)H-HYDRATE DEHYDRATASE"/>
    <property type="match status" value="1"/>
</dbReference>
<evidence type="ECO:0000256" key="19">
    <source>
        <dbReference type="ARBA" id="ARBA00048238"/>
    </source>
</evidence>
<dbReference type="EC" id="4.2.1.136" evidence="7"/>
<keyword evidence="16" id="KW-0511">Multifunctional enzyme</keyword>
<keyword evidence="9" id="KW-0547">Nucleotide-binding</keyword>
<dbReference type="InterPro" id="IPR017953">
    <property type="entry name" value="Carbohydrate_kinase_pred_CS"/>
</dbReference>
<dbReference type="CDD" id="cd01171">
    <property type="entry name" value="YXKO-related"/>
    <property type="match status" value="1"/>
</dbReference>
<evidence type="ECO:0000256" key="5">
    <source>
        <dbReference type="ARBA" id="ARBA00009524"/>
    </source>
</evidence>
<dbReference type="PROSITE" id="PS51383">
    <property type="entry name" value="YJEF_C_3"/>
    <property type="match status" value="1"/>
</dbReference>
<evidence type="ECO:0000313" key="23">
    <source>
        <dbReference type="EMBL" id="SVA63794.1"/>
    </source>
</evidence>
<comment type="catalytic activity">
    <reaction evidence="2">
        <text>(6R)-NADPHX = (6S)-NADPHX</text>
        <dbReference type="Rhea" id="RHEA:32227"/>
        <dbReference type="ChEBI" id="CHEBI:64076"/>
        <dbReference type="ChEBI" id="CHEBI:64077"/>
        <dbReference type="EC" id="5.1.99.6"/>
    </reaction>
</comment>
<dbReference type="PROSITE" id="PS01050">
    <property type="entry name" value="YJEF_C_2"/>
    <property type="match status" value="1"/>
</dbReference>
<comment type="cofactor">
    <cofactor evidence="3">
        <name>K(+)</name>
        <dbReference type="ChEBI" id="CHEBI:29103"/>
    </cofactor>
</comment>
<evidence type="ECO:0000256" key="20">
    <source>
        <dbReference type="ARBA" id="ARBA00049209"/>
    </source>
</evidence>
<evidence type="ECO:0000256" key="15">
    <source>
        <dbReference type="ARBA" id="ARBA00023239"/>
    </source>
</evidence>
<dbReference type="Gene3D" id="3.40.1190.20">
    <property type="match status" value="1"/>
</dbReference>
<dbReference type="EMBL" id="UINC01015083">
    <property type="protein sequence ID" value="SVA63794.1"/>
    <property type="molecule type" value="Genomic_DNA"/>
</dbReference>
<dbReference type="InterPro" id="IPR029056">
    <property type="entry name" value="Ribokinase-like"/>
</dbReference>
<dbReference type="GO" id="GO:0046872">
    <property type="term" value="F:metal ion binding"/>
    <property type="evidence" value="ECO:0007669"/>
    <property type="project" value="UniProtKB-KW"/>
</dbReference>
<protein>
    <recommendedName>
        <fullName evidence="18">Nicotinamide nucleotide repair protein</fullName>
        <ecNumber evidence="7">4.2.1.136</ecNumber>
        <ecNumber evidence="6">5.1.99.6</ecNumber>
    </recommendedName>
</protein>
<comment type="function">
    <text evidence="17">Bifunctional enzyme that catalyzes the epimerization of the S- and R-forms of NAD(P)HX and the dehydration of the S-form of NAD(P)HX at the expense of ADP, which is converted to AMP. This allows the repair of both epimers of NAD(P)HX, a damaged form of NAD(P)H that is a result of enzymatic or heat-dependent hydration.</text>
</comment>
<evidence type="ECO:0000256" key="1">
    <source>
        <dbReference type="ARBA" id="ARBA00000013"/>
    </source>
</evidence>
<comment type="catalytic activity">
    <reaction evidence="19">
        <text>(6S)-NADHX + ADP = AMP + phosphate + NADH + H(+)</text>
        <dbReference type="Rhea" id="RHEA:32223"/>
        <dbReference type="ChEBI" id="CHEBI:15378"/>
        <dbReference type="ChEBI" id="CHEBI:43474"/>
        <dbReference type="ChEBI" id="CHEBI:57945"/>
        <dbReference type="ChEBI" id="CHEBI:64074"/>
        <dbReference type="ChEBI" id="CHEBI:456215"/>
        <dbReference type="ChEBI" id="CHEBI:456216"/>
        <dbReference type="EC" id="4.2.1.136"/>
    </reaction>
</comment>
<gene>
    <name evidence="23" type="ORF">METZ01_LOCUS116648</name>
</gene>
<dbReference type="GO" id="GO:0052855">
    <property type="term" value="F:ADP-dependent NAD(P)H-hydrate dehydratase activity"/>
    <property type="evidence" value="ECO:0007669"/>
    <property type="project" value="UniProtKB-EC"/>
</dbReference>
<dbReference type="HAMAP" id="MF_01965">
    <property type="entry name" value="NADHX_dehydratase"/>
    <property type="match status" value="1"/>
</dbReference>
<dbReference type="Gene3D" id="3.40.50.10260">
    <property type="entry name" value="YjeF N-terminal domain"/>
    <property type="match status" value="1"/>
</dbReference>
<dbReference type="SUPFAM" id="SSF53613">
    <property type="entry name" value="Ribokinase-like"/>
    <property type="match status" value="1"/>
</dbReference>
<name>A0A381XGA7_9ZZZZ</name>
<dbReference type="Pfam" id="PF03853">
    <property type="entry name" value="YjeF_N"/>
    <property type="match status" value="1"/>
</dbReference>
<evidence type="ECO:0000256" key="3">
    <source>
        <dbReference type="ARBA" id="ARBA00001958"/>
    </source>
</evidence>
<evidence type="ECO:0000256" key="14">
    <source>
        <dbReference type="ARBA" id="ARBA00023235"/>
    </source>
</evidence>
<dbReference type="NCBIfam" id="TIGR00197">
    <property type="entry name" value="yjeF_nterm"/>
    <property type="match status" value="1"/>
</dbReference>
<organism evidence="23">
    <name type="scientific">marine metagenome</name>
    <dbReference type="NCBI Taxonomy" id="408172"/>
    <lineage>
        <taxon>unclassified sequences</taxon>
        <taxon>metagenomes</taxon>
        <taxon>ecological metagenomes</taxon>
    </lineage>
</organism>
<comment type="catalytic activity">
    <reaction evidence="1">
        <text>(6R)-NADHX = (6S)-NADHX</text>
        <dbReference type="Rhea" id="RHEA:32215"/>
        <dbReference type="ChEBI" id="CHEBI:64074"/>
        <dbReference type="ChEBI" id="CHEBI:64075"/>
        <dbReference type="EC" id="5.1.99.6"/>
    </reaction>
</comment>
<dbReference type="PANTHER" id="PTHR12592">
    <property type="entry name" value="ATP-DEPENDENT (S)-NAD(P)H-HYDRATE DEHYDRATASE FAMILY MEMBER"/>
    <property type="match status" value="1"/>
</dbReference>
<dbReference type="GO" id="GO:0110051">
    <property type="term" value="P:metabolite repair"/>
    <property type="evidence" value="ECO:0007669"/>
    <property type="project" value="TreeGrafter"/>
</dbReference>
<evidence type="ECO:0000259" key="22">
    <source>
        <dbReference type="PROSITE" id="PS51385"/>
    </source>
</evidence>
<evidence type="ECO:0000256" key="2">
    <source>
        <dbReference type="ARBA" id="ARBA00000909"/>
    </source>
</evidence>
<proteinExistence type="inferred from homology"/>
<keyword evidence="14" id="KW-0413">Isomerase</keyword>
<sequence>MISAANSIVNAVEKYSSSVAGQSRILILCGKGNNGGDAVCAARILHKKKYDVHVHFLMEKNGINGPSLRYHEEYVNLSASISYGVELFKYDRFDVIIDGIIGIGFRDNLNKKLTSWIKWINQSDMYVISVDMPSGLNSNNGVASPIAIKANNTITFGFSKIGLYLADGKDHAGDIQVEDLGFPKQAIDDIDGIKYKLFDSKEVKEMLVNIPSNTYKQDRGKVLIIAGSVGMTGAAVLSTYGALRTGAGVTITVCPSSLSDIYEKYILEGMTLSCEDSGKGYLSIHNYDEIIKKIEWADSLVIGPGLGLNEETTQLVLKLIQTVNKPIVLDADGLTCFSKLKGPLNNLIITPHLGEFSKILNMKRDRIIDDFINITADFMKNYKGTAIIKHVPACVVWGNLLSVNSTGNPGLATAGSGDVLSGMVASFIAQKMNNYDASRLSSYLHGKAADNIIKSRGQRGLIASDLPLEIASIIGGYENL</sequence>
<evidence type="ECO:0000256" key="16">
    <source>
        <dbReference type="ARBA" id="ARBA00023268"/>
    </source>
</evidence>
<dbReference type="PROSITE" id="PS51385">
    <property type="entry name" value="YJEF_N"/>
    <property type="match status" value="1"/>
</dbReference>
<comment type="similarity">
    <text evidence="4">In the N-terminal section; belongs to the NnrE/AIBP family.</text>
</comment>
<comment type="catalytic activity">
    <reaction evidence="20">
        <text>(6S)-NADPHX + ADP = AMP + phosphate + NADPH + H(+)</text>
        <dbReference type="Rhea" id="RHEA:32235"/>
        <dbReference type="ChEBI" id="CHEBI:15378"/>
        <dbReference type="ChEBI" id="CHEBI:43474"/>
        <dbReference type="ChEBI" id="CHEBI:57783"/>
        <dbReference type="ChEBI" id="CHEBI:64076"/>
        <dbReference type="ChEBI" id="CHEBI:456215"/>
        <dbReference type="ChEBI" id="CHEBI:456216"/>
        <dbReference type="EC" id="4.2.1.136"/>
    </reaction>
</comment>
<evidence type="ECO:0000256" key="18">
    <source>
        <dbReference type="ARBA" id="ARBA00032624"/>
    </source>
</evidence>
<comment type="similarity">
    <text evidence="5">In the C-terminal section; belongs to the NnrD/CARKD family.</text>
</comment>
<keyword evidence="11" id="KW-0521">NADP</keyword>
<dbReference type="InterPro" id="IPR000631">
    <property type="entry name" value="CARKD"/>
</dbReference>
<evidence type="ECO:0000256" key="9">
    <source>
        <dbReference type="ARBA" id="ARBA00022741"/>
    </source>
</evidence>
<evidence type="ECO:0000256" key="12">
    <source>
        <dbReference type="ARBA" id="ARBA00022958"/>
    </source>
</evidence>
<evidence type="ECO:0000259" key="21">
    <source>
        <dbReference type="PROSITE" id="PS51383"/>
    </source>
</evidence>
<dbReference type="NCBIfam" id="TIGR00196">
    <property type="entry name" value="yjeF_cterm"/>
    <property type="match status" value="1"/>
</dbReference>
<keyword evidence="15" id="KW-0456">Lyase</keyword>
<dbReference type="Pfam" id="PF01256">
    <property type="entry name" value="Carb_kinase"/>
    <property type="match status" value="1"/>
</dbReference>
<dbReference type="InterPro" id="IPR004443">
    <property type="entry name" value="YjeF_N_dom"/>
</dbReference>
<evidence type="ECO:0000256" key="8">
    <source>
        <dbReference type="ARBA" id="ARBA00022723"/>
    </source>
</evidence>
<evidence type="ECO:0000256" key="10">
    <source>
        <dbReference type="ARBA" id="ARBA00022840"/>
    </source>
</evidence>
<reference evidence="23" key="1">
    <citation type="submission" date="2018-05" db="EMBL/GenBank/DDBJ databases">
        <authorList>
            <person name="Lanie J.A."/>
            <person name="Ng W.-L."/>
            <person name="Kazmierczak K.M."/>
            <person name="Andrzejewski T.M."/>
            <person name="Davidsen T.M."/>
            <person name="Wayne K.J."/>
            <person name="Tettelin H."/>
            <person name="Glass J.I."/>
            <person name="Rusch D."/>
            <person name="Podicherti R."/>
            <person name="Tsui H.-C.T."/>
            <person name="Winkler M.E."/>
        </authorList>
    </citation>
    <scope>NUCLEOTIDE SEQUENCE</scope>
</reference>
<keyword evidence="10" id="KW-0067">ATP-binding</keyword>
<dbReference type="EC" id="5.1.99.6" evidence="6"/>
<dbReference type="AlphaFoldDB" id="A0A381XGA7"/>
<evidence type="ECO:0000256" key="4">
    <source>
        <dbReference type="ARBA" id="ARBA00006001"/>
    </source>
</evidence>
<dbReference type="PIRSF" id="PIRSF017184">
    <property type="entry name" value="Nnr"/>
    <property type="match status" value="1"/>
</dbReference>
<keyword evidence="13" id="KW-0520">NAD</keyword>
<keyword evidence="12" id="KW-0630">Potassium</keyword>
<evidence type="ECO:0000256" key="17">
    <source>
        <dbReference type="ARBA" id="ARBA00025153"/>
    </source>
</evidence>
<dbReference type="GO" id="GO:0005524">
    <property type="term" value="F:ATP binding"/>
    <property type="evidence" value="ECO:0007669"/>
    <property type="project" value="UniProtKB-KW"/>
</dbReference>